<dbReference type="EMBL" id="JARAKH010000002">
    <property type="protein sequence ID" value="KAK8406163.1"/>
    <property type="molecule type" value="Genomic_DNA"/>
</dbReference>
<keyword evidence="3" id="KW-1185">Reference proteome</keyword>
<accession>A0AAW0V430</accession>
<evidence type="ECO:0000313" key="3">
    <source>
        <dbReference type="Proteomes" id="UP001487740"/>
    </source>
</evidence>
<proteinExistence type="predicted"/>
<name>A0AAW0V430_SCYPA</name>
<dbReference type="SUPFAM" id="SSF81321">
    <property type="entry name" value="Family A G protein-coupled receptor-like"/>
    <property type="match status" value="1"/>
</dbReference>
<keyword evidence="1" id="KW-0812">Transmembrane</keyword>
<feature type="transmembrane region" description="Helical" evidence="1">
    <location>
        <begin position="58"/>
        <end position="78"/>
    </location>
</feature>
<dbReference type="Gene3D" id="1.20.1070.10">
    <property type="entry name" value="Rhodopsin 7-helix transmembrane proteins"/>
    <property type="match status" value="1"/>
</dbReference>
<sequence>MVGDVLWSYSCQRMIAIRRSRTTGVIVRLLFVYLVCVIPICVFNLVEIPKPGAHKNAGIVMYCIYWLQYCINNFIYVVSNGRYRRAYFQFLCWITCRPVPVPALPSTVWQPKRCQIYTLPSSSNLQESFDSRFRTLSECEEARRRMQQFGLHGTSLGSFSSEGISCSLKEAVHPDLSLSHSPISCLSLHHSASLSSTSSLQTLVREKTRSRHLSHSVKQDLKEAGHKLRRTFSC</sequence>
<protein>
    <submittedName>
        <fullName evidence="2">Uncharacterized protein</fullName>
    </submittedName>
</protein>
<feature type="transmembrane region" description="Helical" evidence="1">
    <location>
        <begin position="25"/>
        <end position="46"/>
    </location>
</feature>
<evidence type="ECO:0000256" key="1">
    <source>
        <dbReference type="SAM" id="Phobius"/>
    </source>
</evidence>
<keyword evidence="1" id="KW-1133">Transmembrane helix</keyword>
<gene>
    <name evidence="2" type="ORF">O3P69_007115</name>
</gene>
<evidence type="ECO:0000313" key="2">
    <source>
        <dbReference type="EMBL" id="KAK8406163.1"/>
    </source>
</evidence>
<reference evidence="2 3" key="1">
    <citation type="submission" date="2023-03" db="EMBL/GenBank/DDBJ databases">
        <title>High-quality genome of Scylla paramamosain provides insights in environmental adaptation.</title>
        <authorList>
            <person name="Zhang L."/>
        </authorList>
    </citation>
    <scope>NUCLEOTIDE SEQUENCE [LARGE SCALE GENOMIC DNA]</scope>
    <source>
        <strain evidence="2">LZ_2023a</strain>
        <tissue evidence="2">Muscle</tissue>
    </source>
</reference>
<organism evidence="2 3">
    <name type="scientific">Scylla paramamosain</name>
    <name type="common">Mud crab</name>
    <dbReference type="NCBI Taxonomy" id="85552"/>
    <lineage>
        <taxon>Eukaryota</taxon>
        <taxon>Metazoa</taxon>
        <taxon>Ecdysozoa</taxon>
        <taxon>Arthropoda</taxon>
        <taxon>Crustacea</taxon>
        <taxon>Multicrustacea</taxon>
        <taxon>Malacostraca</taxon>
        <taxon>Eumalacostraca</taxon>
        <taxon>Eucarida</taxon>
        <taxon>Decapoda</taxon>
        <taxon>Pleocyemata</taxon>
        <taxon>Brachyura</taxon>
        <taxon>Eubrachyura</taxon>
        <taxon>Portunoidea</taxon>
        <taxon>Portunidae</taxon>
        <taxon>Portuninae</taxon>
        <taxon>Scylla</taxon>
    </lineage>
</organism>
<comment type="caution">
    <text evidence="2">The sequence shown here is derived from an EMBL/GenBank/DDBJ whole genome shotgun (WGS) entry which is preliminary data.</text>
</comment>
<dbReference type="Proteomes" id="UP001487740">
    <property type="component" value="Unassembled WGS sequence"/>
</dbReference>
<keyword evidence="1" id="KW-0472">Membrane</keyword>
<dbReference type="AlphaFoldDB" id="A0AAW0V430"/>